<accession>A0A437MHH8</accession>
<dbReference type="GO" id="GO:0016811">
    <property type="term" value="F:hydrolase activity, acting on carbon-nitrogen (but not peptide) bonds, in linear amides"/>
    <property type="evidence" value="ECO:0007669"/>
    <property type="project" value="TreeGrafter"/>
</dbReference>
<dbReference type="GO" id="GO:0046872">
    <property type="term" value="F:metal ion binding"/>
    <property type="evidence" value="ECO:0007669"/>
    <property type="project" value="UniProtKB-KW"/>
</dbReference>
<dbReference type="SUPFAM" id="SSF102215">
    <property type="entry name" value="Creatininase"/>
    <property type="match status" value="1"/>
</dbReference>
<comment type="cofactor">
    <cofactor evidence="1">
        <name>Zn(2+)</name>
        <dbReference type="ChEBI" id="CHEBI:29105"/>
    </cofactor>
</comment>
<keyword evidence="4" id="KW-0862">Zinc</keyword>
<evidence type="ECO:0000256" key="3">
    <source>
        <dbReference type="ARBA" id="ARBA00022801"/>
    </source>
</evidence>
<evidence type="ECO:0000256" key="1">
    <source>
        <dbReference type="ARBA" id="ARBA00001947"/>
    </source>
</evidence>
<dbReference type="OrthoDB" id="9801445at2"/>
<protein>
    <submittedName>
        <fullName evidence="6">Creatininase family protein</fullName>
    </submittedName>
</protein>
<dbReference type="InterPro" id="IPR024087">
    <property type="entry name" value="Creatininase-like_sf"/>
</dbReference>
<dbReference type="Pfam" id="PF02633">
    <property type="entry name" value="Creatininase"/>
    <property type="match status" value="1"/>
</dbReference>
<proteinExistence type="inferred from homology"/>
<organism evidence="6 7">
    <name type="scientific">Rhodovarius crocodyli</name>
    <dbReference type="NCBI Taxonomy" id="1979269"/>
    <lineage>
        <taxon>Bacteria</taxon>
        <taxon>Pseudomonadati</taxon>
        <taxon>Pseudomonadota</taxon>
        <taxon>Alphaproteobacteria</taxon>
        <taxon>Acetobacterales</taxon>
        <taxon>Roseomonadaceae</taxon>
        <taxon>Rhodovarius</taxon>
    </lineage>
</organism>
<evidence type="ECO:0000256" key="5">
    <source>
        <dbReference type="ARBA" id="ARBA00024029"/>
    </source>
</evidence>
<evidence type="ECO:0000256" key="2">
    <source>
        <dbReference type="ARBA" id="ARBA00022723"/>
    </source>
</evidence>
<dbReference type="Gene3D" id="3.40.50.10310">
    <property type="entry name" value="Creatininase"/>
    <property type="match status" value="1"/>
</dbReference>
<comment type="similarity">
    <text evidence="5">Belongs to the creatininase superfamily.</text>
</comment>
<keyword evidence="3" id="KW-0378">Hydrolase</keyword>
<name>A0A437MHH8_9PROT</name>
<dbReference type="PANTHER" id="PTHR35005:SF1">
    <property type="entry name" value="2-AMINO-5-FORMYLAMINO-6-RIBOSYLAMINOPYRIMIDIN-4(3H)-ONE 5'-MONOPHOSPHATE DEFORMYLASE"/>
    <property type="match status" value="1"/>
</dbReference>
<keyword evidence="2" id="KW-0479">Metal-binding</keyword>
<dbReference type="Proteomes" id="UP000282957">
    <property type="component" value="Unassembled WGS sequence"/>
</dbReference>
<dbReference type="InterPro" id="IPR003785">
    <property type="entry name" value="Creatininase/forma_Hydrolase"/>
</dbReference>
<sequence length="280" mass="28405">MHRPGRAGPGADRDRAPALSHAIARLTAPEVAARIAAGAAILLPLGSTETHGPAAPMGDYLLAEAIALAGAEAAKAAGDDALVLPPLPFGGEDFFRGVPGGISLTHATLSGVIRDSLECLRAAGAGRLLIVSGHGGNIPAIEEAQRRFREAHGQVVPVLHLWREVTPLLAGFGVPPETIGHGGNPVLGTALHLFPELCRPWALAPRAEPGQLLGHPVSGFGTVRVGGVNLGVPVTIQEIAPGGTQATDPRGATAAHGQHIVAALAAAIRDGLAAMKEYPA</sequence>
<dbReference type="EMBL" id="SACL01000003">
    <property type="protein sequence ID" value="RVT97099.1"/>
    <property type="molecule type" value="Genomic_DNA"/>
</dbReference>
<gene>
    <name evidence="6" type="ORF">EOD42_11965</name>
</gene>
<dbReference type="AlphaFoldDB" id="A0A437MHH8"/>
<dbReference type="PANTHER" id="PTHR35005">
    <property type="entry name" value="3-DEHYDRO-SCYLLO-INOSOSE HYDROLASE"/>
    <property type="match status" value="1"/>
</dbReference>
<evidence type="ECO:0000313" key="7">
    <source>
        <dbReference type="Proteomes" id="UP000282957"/>
    </source>
</evidence>
<evidence type="ECO:0000256" key="4">
    <source>
        <dbReference type="ARBA" id="ARBA00022833"/>
    </source>
</evidence>
<reference evidence="6 7" key="1">
    <citation type="submission" date="2019-01" db="EMBL/GenBank/DDBJ databases">
        <authorList>
            <person name="Chen W.-M."/>
        </authorList>
    </citation>
    <scope>NUCLEOTIDE SEQUENCE [LARGE SCALE GENOMIC DNA]</scope>
    <source>
        <strain evidence="6 7">CCP-6</strain>
    </source>
</reference>
<comment type="caution">
    <text evidence="6">The sequence shown here is derived from an EMBL/GenBank/DDBJ whole genome shotgun (WGS) entry which is preliminary data.</text>
</comment>
<dbReference type="GO" id="GO:0009231">
    <property type="term" value="P:riboflavin biosynthetic process"/>
    <property type="evidence" value="ECO:0007669"/>
    <property type="project" value="TreeGrafter"/>
</dbReference>
<keyword evidence="7" id="KW-1185">Reference proteome</keyword>
<evidence type="ECO:0000313" key="6">
    <source>
        <dbReference type="EMBL" id="RVT97099.1"/>
    </source>
</evidence>